<comment type="caution">
    <text evidence="1">The sequence shown here is derived from an EMBL/GenBank/DDBJ whole genome shotgun (WGS) entry which is preliminary data.</text>
</comment>
<keyword evidence="2" id="KW-1185">Reference proteome</keyword>
<name>A0AAV7MMB7_PLEWA</name>
<dbReference type="Proteomes" id="UP001066276">
    <property type="component" value="Chromosome 10"/>
</dbReference>
<reference evidence="1" key="1">
    <citation type="journal article" date="2022" name="bioRxiv">
        <title>Sequencing and chromosome-scale assembly of the giantPleurodeles waltlgenome.</title>
        <authorList>
            <person name="Brown T."/>
            <person name="Elewa A."/>
            <person name="Iarovenko S."/>
            <person name="Subramanian E."/>
            <person name="Araus A.J."/>
            <person name="Petzold A."/>
            <person name="Susuki M."/>
            <person name="Suzuki K.-i.T."/>
            <person name="Hayashi T."/>
            <person name="Toyoda A."/>
            <person name="Oliveira C."/>
            <person name="Osipova E."/>
            <person name="Leigh N.D."/>
            <person name="Simon A."/>
            <person name="Yun M.H."/>
        </authorList>
    </citation>
    <scope>NUCLEOTIDE SEQUENCE</scope>
    <source>
        <strain evidence="1">20211129_DDA</strain>
        <tissue evidence="1">Liver</tissue>
    </source>
</reference>
<accession>A0AAV7MMB7</accession>
<sequence length="54" mass="5883">MAGEKGVVRRMATEQFSGSGGWASPAEKRNFSALVESSGQRKGDGLHFTQWLLK</sequence>
<gene>
    <name evidence="1" type="ORF">NDU88_006443</name>
</gene>
<evidence type="ECO:0000313" key="1">
    <source>
        <dbReference type="EMBL" id="KAJ1101375.1"/>
    </source>
</evidence>
<dbReference type="EMBL" id="JANPWB010000014">
    <property type="protein sequence ID" value="KAJ1101375.1"/>
    <property type="molecule type" value="Genomic_DNA"/>
</dbReference>
<protein>
    <submittedName>
        <fullName evidence="1">Uncharacterized protein</fullName>
    </submittedName>
</protein>
<proteinExistence type="predicted"/>
<evidence type="ECO:0000313" key="2">
    <source>
        <dbReference type="Proteomes" id="UP001066276"/>
    </source>
</evidence>
<dbReference type="AlphaFoldDB" id="A0AAV7MMB7"/>
<organism evidence="1 2">
    <name type="scientific">Pleurodeles waltl</name>
    <name type="common">Iberian ribbed newt</name>
    <dbReference type="NCBI Taxonomy" id="8319"/>
    <lineage>
        <taxon>Eukaryota</taxon>
        <taxon>Metazoa</taxon>
        <taxon>Chordata</taxon>
        <taxon>Craniata</taxon>
        <taxon>Vertebrata</taxon>
        <taxon>Euteleostomi</taxon>
        <taxon>Amphibia</taxon>
        <taxon>Batrachia</taxon>
        <taxon>Caudata</taxon>
        <taxon>Salamandroidea</taxon>
        <taxon>Salamandridae</taxon>
        <taxon>Pleurodelinae</taxon>
        <taxon>Pleurodeles</taxon>
    </lineage>
</organism>